<dbReference type="SUPFAM" id="SSF50978">
    <property type="entry name" value="WD40 repeat-like"/>
    <property type="match status" value="1"/>
</dbReference>
<evidence type="ECO:0000256" key="10">
    <source>
        <dbReference type="SAM" id="SignalP"/>
    </source>
</evidence>
<feature type="repeat" description="WD" evidence="8">
    <location>
        <begin position="29"/>
        <end position="63"/>
    </location>
</feature>
<reference evidence="12 13" key="1">
    <citation type="journal article" date="2015" name="Antonie Van Leeuwenhoek">
        <title>Oricola cellulosilytica gen. nov., sp. nov., a cellulose-degrading bacterium of the family Phyllobacteriaceae isolated from surface seashore water, and emended descriptions of Mesorhizobium loti and Phyllobacterium myrsinacearum.</title>
        <authorList>
            <person name="Hameed A."/>
            <person name="Shahina M."/>
            <person name="Lai W.A."/>
            <person name="Lin S.Y."/>
            <person name="Young L.S."/>
            <person name="Liu Y.C."/>
            <person name="Hsu Y.H."/>
            <person name="Young C.C."/>
        </authorList>
    </citation>
    <scope>NUCLEOTIDE SEQUENCE [LARGE SCALE GENOMIC DNA]</scope>
    <source>
        <strain evidence="12 13">KCTC 52183</strain>
    </source>
</reference>
<keyword evidence="3 9" id="KW-0349">Heme</keyword>
<dbReference type="PROSITE" id="PS50082">
    <property type="entry name" value="WD_REPEATS_2"/>
    <property type="match status" value="3"/>
</dbReference>
<dbReference type="GO" id="GO:0046872">
    <property type="term" value="F:metal ion binding"/>
    <property type="evidence" value="ECO:0007669"/>
    <property type="project" value="UniProtKB-KW"/>
</dbReference>
<dbReference type="Gene3D" id="2.130.10.10">
    <property type="entry name" value="YVTN repeat-like/Quinoprotein amine dehydrogenase"/>
    <property type="match status" value="2"/>
</dbReference>
<dbReference type="PROSITE" id="PS50294">
    <property type="entry name" value="WD_REPEATS_REGION"/>
    <property type="match status" value="3"/>
</dbReference>
<keyword evidence="1" id="KW-0813">Transport</keyword>
<dbReference type="Pfam" id="PF00400">
    <property type="entry name" value="WD40"/>
    <property type="match status" value="4"/>
</dbReference>
<dbReference type="PRINTS" id="PR00604">
    <property type="entry name" value="CYTCHRMECIAB"/>
</dbReference>
<dbReference type="PANTHER" id="PTHR19879:SF9">
    <property type="entry name" value="TRANSCRIPTION INITIATION FACTOR TFIID SUBUNIT 5"/>
    <property type="match status" value="1"/>
</dbReference>
<dbReference type="OrthoDB" id="9805828at2"/>
<evidence type="ECO:0000256" key="1">
    <source>
        <dbReference type="ARBA" id="ARBA00022448"/>
    </source>
</evidence>
<dbReference type="InterPro" id="IPR009056">
    <property type="entry name" value="Cyt_c-like_dom"/>
</dbReference>
<dbReference type="PROSITE" id="PS51007">
    <property type="entry name" value="CYTC"/>
    <property type="match status" value="1"/>
</dbReference>
<keyword evidence="5" id="KW-0677">Repeat</keyword>
<evidence type="ECO:0000256" key="3">
    <source>
        <dbReference type="ARBA" id="ARBA00022617"/>
    </source>
</evidence>
<dbReference type="PROSITE" id="PS00678">
    <property type="entry name" value="WD_REPEATS_1"/>
    <property type="match status" value="1"/>
</dbReference>
<dbReference type="AlphaFoldDB" id="A0A4R0P7X5"/>
<feature type="repeat" description="WD" evidence="8">
    <location>
        <begin position="157"/>
        <end position="198"/>
    </location>
</feature>
<organism evidence="12 13">
    <name type="scientific">Oricola cellulosilytica</name>
    <dbReference type="NCBI Taxonomy" id="1429082"/>
    <lineage>
        <taxon>Bacteria</taxon>
        <taxon>Pseudomonadati</taxon>
        <taxon>Pseudomonadota</taxon>
        <taxon>Alphaproteobacteria</taxon>
        <taxon>Hyphomicrobiales</taxon>
        <taxon>Ahrensiaceae</taxon>
        <taxon>Oricola</taxon>
    </lineage>
</organism>
<keyword evidence="2 8" id="KW-0853">WD repeat</keyword>
<sequence length="454" mass="48665">MRFGLLATVLLLSVATQATANDVAWPERLVGHGGPVKAVAVASDGSTALTASFDYSVIYWKLDGASGQVAARLIGHNAGVNDVAFVTGQEKAVSVADDGALAIWNLKDGTLDALLEDTGDKVIDVAVDEAGRYAAAARWDGTARIYDIAAMRETGRAEGHDGNVNAVAFSLDGASLFTASYDGTIRSWPIADGRITGEARVLHSNGWGVNVLAPLPGASLLAFGSLDGMVGVIELQSGRMSELKKAEHPILSLDVSKRAGLLAAGTANGEIFVFDIETGTMVEDYHDSYGPIWGLSFVPEGDRLYRAGLDDFAIGWQVAPREQFEKNQSEYPRRFEARDVSDPGEAEFLRKCSVCHTLTPEDQNRAGPTLYGLFGRRAGTVEGYAYSEALVRSDIVWDADTVSQLFDDGPDVVTPGTKMPVQRLKSVERRDALVRYLRDATRPKSTIPPPGERG</sequence>
<evidence type="ECO:0000256" key="5">
    <source>
        <dbReference type="ARBA" id="ARBA00022737"/>
    </source>
</evidence>
<dbReference type="InterPro" id="IPR015943">
    <property type="entry name" value="WD40/YVTN_repeat-like_dom_sf"/>
</dbReference>
<dbReference type="InterPro" id="IPR036322">
    <property type="entry name" value="WD40_repeat_dom_sf"/>
</dbReference>
<protein>
    <submittedName>
        <fullName evidence="12">Cytochrome C</fullName>
    </submittedName>
</protein>
<evidence type="ECO:0000256" key="6">
    <source>
        <dbReference type="ARBA" id="ARBA00022982"/>
    </source>
</evidence>
<dbReference type="InterPro" id="IPR002327">
    <property type="entry name" value="Cyt_c_1A/1B"/>
</dbReference>
<keyword evidence="4 9" id="KW-0479">Metal-binding</keyword>
<dbReference type="GO" id="GO:0009055">
    <property type="term" value="F:electron transfer activity"/>
    <property type="evidence" value="ECO:0007669"/>
    <property type="project" value="InterPro"/>
</dbReference>
<keyword evidence="6" id="KW-0249">Electron transport</keyword>
<comment type="caution">
    <text evidence="12">The sequence shown here is derived from an EMBL/GenBank/DDBJ whole genome shotgun (WGS) entry which is preliminary data.</text>
</comment>
<keyword evidence="10" id="KW-0732">Signal</keyword>
<keyword evidence="13" id="KW-1185">Reference proteome</keyword>
<dbReference type="CDD" id="cd00200">
    <property type="entry name" value="WD40"/>
    <property type="match status" value="1"/>
</dbReference>
<dbReference type="InterPro" id="IPR001680">
    <property type="entry name" value="WD40_rpt"/>
</dbReference>
<evidence type="ECO:0000256" key="2">
    <source>
        <dbReference type="ARBA" id="ARBA00022574"/>
    </source>
</evidence>
<evidence type="ECO:0000256" key="4">
    <source>
        <dbReference type="ARBA" id="ARBA00022723"/>
    </source>
</evidence>
<feature type="signal peptide" evidence="10">
    <location>
        <begin position="1"/>
        <end position="20"/>
    </location>
</feature>
<evidence type="ECO:0000313" key="13">
    <source>
        <dbReference type="Proteomes" id="UP000291301"/>
    </source>
</evidence>
<keyword evidence="7 9" id="KW-0408">Iron</keyword>
<dbReference type="GO" id="GO:0020037">
    <property type="term" value="F:heme binding"/>
    <property type="evidence" value="ECO:0007669"/>
    <property type="project" value="InterPro"/>
</dbReference>
<evidence type="ECO:0000256" key="9">
    <source>
        <dbReference type="PROSITE-ProRule" id="PRU00433"/>
    </source>
</evidence>
<dbReference type="PANTHER" id="PTHR19879">
    <property type="entry name" value="TRANSCRIPTION INITIATION FACTOR TFIID"/>
    <property type="match status" value="1"/>
</dbReference>
<proteinExistence type="predicted"/>
<dbReference type="InterPro" id="IPR019775">
    <property type="entry name" value="WD40_repeat_CS"/>
</dbReference>
<evidence type="ECO:0000256" key="7">
    <source>
        <dbReference type="ARBA" id="ARBA00023004"/>
    </source>
</evidence>
<accession>A0A4R0P7X5</accession>
<dbReference type="RefSeq" id="WP_131571184.1">
    <property type="nucleotide sequence ID" value="NZ_JAINFK010000007.1"/>
</dbReference>
<evidence type="ECO:0000313" key="12">
    <source>
        <dbReference type="EMBL" id="TCD11979.1"/>
    </source>
</evidence>
<feature type="repeat" description="WD" evidence="8">
    <location>
        <begin position="73"/>
        <end position="114"/>
    </location>
</feature>
<dbReference type="SUPFAM" id="SSF46626">
    <property type="entry name" value="Cytochrome c"/>
    <property type="match status" value="1"/>
</dbReference>
<gene>
    <name evidence="12" type="ORF">E0D97_16425</name>
</gene>
<evidence type="ECO:0000259" key="11">
    <source>
        <dbReference type="PROSITE" id="PS51007"/>
    </source>
</evidence>
<dbReference type="SMART" id="SM00320">
    <property type="entry name" value="WD40"/>
    <property type="match status" value="7"/>
</dbReference>
<dbReference type="Proteomes" id="UP000291301">
    <property type="component" value="Unassembled WGS sequence"/>
</dbReference>
<dbReference type="Gene3D" id="1.10.760.10">
    <property type="entry name" value="Cytochrome c-like domain"/>
    <property type="match status" value="1"/>
</dbReference>
<feature type="chain" id="PRO_5020523501" evidence="10">
    <location>
        <begin position="21"/>
        <end position="454"/>
    </location>
</feature>
<dbReference type="EMBL" id="SJST01000008">
    <property type="protein sequence ID" value="TCD11979.1"/>
    <property type="molecule type" value="Genomic_DNA"/>
</dbReference>
<dbReference type="InterPro" id="IPR036909">
    <property type="entry name" value="Cyt_c-like_dom_sf"/>
</dbReference>
<evidence type="ECO:0000256" key="8">
    <source>
        <dbReference type="PROSITE-ProRule" id="PRU00221"/>
    </source>
</evidence>
<feature type="domain" description="Cytochrome c" evidence="11">
    <location>
        <begin position="339"/>
        <end position="441"/>
    </location>
</feature>
<name>A0A4R0P7X5_9HYPH</name>